<accession>A0A2N3G569</accession>
<name>A0A2N3G569_9ACTN</name>
<gene>
    <name evidence="1" type="ORF">CVT63_06425</name>
</gene>
<sequence length="60" mass="7115">MFRLALACGSGFGRQKIKVIPRFFEINRQFPRRKAAVRADFFEKERISQMATRHARFVRA</sequence>
<evidence type="ECO:0000313" key="2">
    <source>
        <dbReference type="Proteomes" id="UP000233654"/>
    </source>
</evidence>
<dbReference type="Proteomes" id="UP000233654">
    <property type="component" value="Unassembled WGS sequence"/>
</dbReference>
<proteinExistence type="predicted"/>
<evidence type="ECO:0000313" key="1">
    <source>
        <dbReference type="EMBL" id="PKQ27724.1"/>
    </source>
</evidence>
<reference evidence="1 2" key="1">
    <citation type="journal article" date="2017" name="ISME J.">
        <title>Potential for microbial H2 and metal transformations associated with novel bacteria and archaea in deep terrestrial subsurface sediments.</title>
        <authorList>
            <person name="Hernsdorf A.W."/>
            <person name="Amano Y."/>
            <person name="Miyakawa K."/>
            <person name="Ise K."/>
            <person name="Suzuki Y."/>
            <person name="Anantharaman K."/>
            <person name="Probst A."/>
            <person name="Burstein D."/>
            <person name="Thomas B.C."/>
            <person name="Banfield J.F."/>
        </authorList>
    </citation>
    <scope>NUCLEOTIDE SEQUENCE [LARGE SCALE GENOMIC DNA]</scope>
    <source>
        <strain evidence="1">HGW-Actinobacteria-3</strain>
    </source>
</reference>
<dbReference type="AlphaFoldDB" id="A0A2N3G569"/>
<comment type="caution">
    <text evidence="1">The sequence shown here is derived from an EMBL/GenBank/DDBJ whole genome shotgun (WGS) entry which is preliminary data.</text>
</comment>
<dbReference type="EMBL" id="PHEX01000059">
    <property type="protein sequence ID" value="PKQ27724.1"/>
    <property type="molecule type" value="Genomic_DNA"/>
</dbReference>
<organism evidence="1 2">
    <name type="scientific">Candidatus Anoxymicrobium japonicum</name>
    <dbReference type="NCBI Taxonomy" id="2013648"/>
    <lineage>
        <taxon>Bacteria</taxon>
        <taxon>Bacillati</taxon>
        <taxon>Actinomycetota</taxon>
        <taxon>Candidatus Geothermincolia</taxon>
        <taxon>Candidatus Geothermincolales</taxon>
        <taxon>Candidatus Anoxymicrobiaceae</taxon>
        <taxon>Candidatus Anoxymicrobium</taxon>
    </lineage>
</organism>
<protein>
    <submittedName>
        <fullName evidence="1">Uncharacterized protein</fullName>
    </submittedName>
</protein>